<protein>
    <submittedName>
        <fullName evidence="5">Uncharacterized protein</fullName>
    </submittedName>
</protein>
<evidence type="ECO:0000256" key="3">
    <source>
        <dbReference type="ARBA" id="ARBA00022737"/>
    </source>
</evidence>
<feature type="transmembrane region" description="Helical" evidence="4">
    <location>
        <begin position="59"/>
        <end position="81"/>
    </location>
</feature>
<name>A0A9N9SJR0_PHACE</name>
<reference evidence="5" key="2">
    <citation type="submission" date="2022-10" db="EMBL/GenBank/DDBJ databases">
        <authorList>
            <consortium name="ENA_rothamsted_submissions"/>
            <consortium name="culmorum"/>
            <person name="King R."/>
        </authorList>
    </citation>
    <scope>NUCLEOTIDE SEQUENCE</scope>
</reference>
<dbReference type="InterPro" id="IPR050328">
    <property type="entry name" value="Dev_Immune_Receptor"/>
</dbReference>
<evidence type="ECO:0000313" key="6">
    <source>
        <dbReference type="Proteomes" id="UP001153737"/>
    </source>
</evidence>
<keyword evidence="2" id="KW-0732">Signal</keyword>
<keyword evidence="4" id="KW-1133">Transmembrane helix</keyword>
<dbReference type="Proteomes" id="UP001153737">
    <property type="component" value="Chromosome 8"/>
</dbReference>
<evidence type="ECO:0000313" key="5">
    <source>
        <dbReference type="EMBL" id="CAG9824856.1"/>
    </source>
</evidence>
<dbReference type="SMART" id="SM00369">
    <property type="entry name" value="LRR_TYP"/>
    <property type="match status" value="4"/>
</dbReference>
<dbReference type="InterPro" id="IPR032675">
    <property type="entry name" value="LRR_dom_sf"/>
</dbReference>
<keyword evidence="4" id="KW-0472">Membrane</keyword>
<sequence length="316" mass="35931">MSLLYSSESPSSSSLCLNDSTTECLPCVISNITSFPASFYGTMPVSEDPRIEVLRRYSYGFALPSICLLGIIGNVFNLVVLTRRNMRGTAYIYMRVRYTGGSFLYGEPCNEINTAQLRVQNWEVPITTKCVDVKGFKKNMLAKMNLSSYAEFFNQVEKAHTLYSDHMNLTRFPISIVRKLPNLEFIDLSGNLLARIPNKVFLIAPKLNKLFLSDNEVIIPKKRPFLSSLTLGTLMLSNNGISAIYKYTFMKLPALEVLYLDDNNLRSISPSMFHSLPNLKYLHLGRNYLTNIPPKWMVSKSLMYYITKSQNTVDLK</sequence>
<dbReference type="OrthoDB" id="676979at2759"/>
<dbReference type="PANTHER" id="PTHR24373:SF275">
    <property type="entry name" value="TIR DOMAIN-CONTAINING PROTEIN"/>
    <property type="match status" value="1"/>
</dbReference>
<dbReference type="AlphaFoldDB" id="A0A9N9SJR0"/>
<dbReference type="PANTHER" id="PTHR24373">
    <property type="entry name" value="SLIT RELATED LEUCINE-RICH REPEAT NEURONAL PROTEIN"/>
    <property type="match status" value="1"/>
</dbReference>
<dbReference type="Gene3D" id="3.80.10.10">
    <property type="entry name" value="Ribonuclease Inhibitor"/>
    <property type="match status" value="2"/>
</dbReference>
<dbReference type="SUPFAM" id="SSF52058">
    <property type="entry name" value="L domain-like"/>
    <property type="match status" value="1"/>
</dbReference>
<keyword evidence="6" id="KW-1185">Reference proteome</keyword>
<dbReference type="InterPro" id="IPR001611">
    <property type="entry name" value="Leu-rich_rpt"/>
</dbReference>
<dbReference type="InterPro" id="IPR003591">
    <property type="entry name" value="Leu-rich_rpt_typical-subtyp"/>
</dbReference>
<keyword evidence="4" id="KW-0812">Transmembrane</keyword>
<dbReference type="Pfam" id="PF13855">
    <property type="entry name" value="LRR_8"/>
    <property type="match status" value="1"/>
</dbReference>
<accession>A0A9N9SJR0</accession>
<gene>
    <name evidence="5" type="ORF">PHAECO_LOCUS11667</name>
</gene>
<reference evidence="5" key="1">
    <citation type="submission" date="2022-01" db="EMBL/GenBank/DDBJ databases">
        <authorList>
            <person name="King R."/>
        </authorList>
    </citation>
    <scope>NUCLEOTIDE SEQUENCE</scope>
</reference>
<dbReference type="PROSITE" id="PS51450">
    <property type="entry name" value="LRR"/>
    <property type="match status" value="2"/>
</dbReference>
<keyword evidence="1" id="KW-0433">Leucine-rich repeat</keyword>
<organism evidence="5 6">
    <name type="scientific">Phaedon cochleariae</name>
    <name type="common">Mustard beetle</name>
    <dbReference type="NCBI Taxonomy" id="80249"/>
    <lineage>
        <taxon>Eukaryota</taxon>
        <taxon>Metazoa</taxon>
        <taxon>Ecdysozoa</taxon>
        <taxon>Arthropoda</taxon>
        <taxon>Hexapoda</taxon>
        <taxon>Insecta</taxon>
        <taxon>Pterygota</taxon>
        <taxon>Neoptera</taxon>
        <taxon>Endopterygota</taxon>
        <taxon>Coleoptera</taxon>
        <taxon>Polyphaga</taxon>
        <taxon>Cucujiformia</taxon>
        <taxon>Chrysomeloidea</taxon>
        <taxon>Chrysomelidae</taxon>
        <taxon>Chrysomelinae</taxon>
        <taxon>Chrysomelini</taxon>
        <taxon>Phaedon</taxon>
    </lineage>
</organism>
<keyword evidence="3" id="KW-0677">Repeat</keyword>
<proteinExistence type="predicted"/>
<dbReference type="EMBL" id="OU896714">
    <property type="protein sequence ID" value="CAG9824856.1"/>
    <property type="molecule type" value="Genomic_DNA"/>
</dbReference>
<evidence type="ECO:0000256" key="2">
    <source>
        <dbReference type="ARBA" id="ARBA00022729"/>
    </source>
</evidence>
<evidence type="ECO:0000256" key="1">
    <source>
        <dbReference type="ARBA" id="ARBA00022614"/>
    </source>
</evidence>
<evidence type="ECO:0000256" key="4">
    <source>
        <dbReference type="SAM" id="Phobius"/>
    </source>
</evidence>